<comment type="caution">
    <text evidence="1">The sequence shown here is derived from an EMBL/GenBank/DDBJ whole genome shotgun (WGS) entry which is preliminary data.</text>
</comment>
<dbReference type="AlphaFoldDB" id="A0A834IFM1"/>
<sequence length="83" mass="9074">MNELQVFGQSEIDDLLTHSTSALLFSYRQGCAKWSAAANGPDRSQENAGPPFFLGSASTPILHYIAGLKWHLSHTTELSLNVQ</sequence>
<evidence type="ECO:0000313" key="1">
    <source>
        <dbReference type="EMBL" id="KAF7278959.1"/>
    </source>
</evidence>
<evidence type="ECO:0000313" key="2">
    <source>
        <dbReference type="Proteomes" id="UP000625711"/>
    </source>
</evidence>
<keyword evidence="2" id="KW-1185">Reference proteome</keyword>
<name>A0A834IFM1_RHYFE</name>
<organism evidence="1 2">
    <name type="scientific">Rhynchophorus ferrugineus</name>
    <name type="common">Red palm weevil</name>
    <name type="synonym">Curculio ferrugineus</name>
    <dbReference type="NCBI Taxonomy" id="354439"/>
    <lineage>
        <taxon>Eukaryota</taxon>
        <taxon>Metazoa</taxon>
        <taxon>Ecdysozoa</taxon>
        <taxon>Arthropoda</taxon>
        <taxon>Hexapoda</taxon>
        <taxon>Insecta</taxon>
        <taxon>Pterygota</taxon>
        <taxon>Neoptera</taxon>
        <taxon>Endopterygota</taxon>
        <taxon>Coleoptera</taxon>
        <taxon>Polyphaga</taxon>
        <taxon>Cucujiformia</taxon>
        <taxon>Curculionidae</taxon>
        <taxon>Dryophthorinae</taxon>
        <taxon>Rhynchophorus</taxon>
    </lineage>
</organism>
<reference evidence="1" key="1">
    <citation type="submission" date="2020-08" db="EMBL/GenBank/DDBJ databases">
        <title>Genome sequencing and assembly of the red palm weevil Rhynchophorus ferrugineus.</title>
        <authorList>
            <person name="Dias G.B."/>
            <person name="Bergman C.M."/>
            <person name="Manee M."/>
        </authorList>
    </citation>
    <scope>NUCLEOTIDE SEQUENCE</scope>
    <source>
        <strain evidence="1">AA-2017</strain>
        <tissue evidence="1">Whole larva</tissue>
    </source>
</reference>
<proteinExistence type="predicted"/>
<protein>
    <submittedName>
        <fullName evidence="1">Uncharacterized protein</fullName>
    </submittedName>
</protein>
<dbReference type="EMBL" id="JAACXV010000380">
    <property type="protein sequence ID" value="KAF7278959.1"/>
    <property type="molecule type" value="Genomic_DNA"/>
</dbReference>
<dbReference type="Proteomes" id="UP000625711">
    <property type="component" value="Unassembled WGS sequence"/>
</dbReference>
<accession>A0A834IFM1</accession>
<gene>
    <name evidence="1" type="ORF">GWI33_007823</name>
</gene>